<dbReference type="Proteomes" id="UP000053411">
    <property type="component" value="Unassembled WGS sequence"/>
</dbReference>
<name>A0A0D2KS63_9EURO</name>
<dbReference type="VEuPathDB" id="FungiDB:Z520_05109"/>
<reference evidence="1 2" key="1">
    <citation type="submission" date="2015-01" db="EMBL/GenBank/DDBJ databases">
        <title>The Genome Sequence of Fonsecaea multimorphosa CBS 102226.</title>
        <authorList>
            <consortium name="The Broad Institute Genomics Platform"/>
            <person name="Cuomo C."/>
            <person name="de Hoog S."/>
            <person name="Gorbushina A."/>
            <person name="Stielow B."/>
            <person name="Teixiera M."/>
            <person name="Abouelleil A."/>
            <person name="Chapman S.B."/>
            <person name="Priest M."/>
            <person name="Young S.K."/>
            <person name="Wortman J."/>
            <person name="Nusbaum C."/>
            <person name="Birren B."/>
        </authorList>
    </citation>
    <scope>NUCLEOTIDE SEQUENCE [LARGE SCALE GENOMIC DNA]</scope>
    <source>
        <strain evidence="1 2">CBS 102226</strain>
    </source>
</reference>
<evidence type="ECO:0008006" key="3">
    <source>
        <dbReference type="Google" id="ProtNLM"/>
    </source>
</evidence>
<dbReference type="RefSeq" id="XP_016633656.1">
    <property type="nucleotide sequence ID" value="XM_016775613.1"/>
</dbReference>
<dbReference type="AlphaFoldDB" id="A0A0D2KS63"/>
<sequence length="443" mass="49527">MGNSESKATRLNAQGWHGAQEFLRDGSLKKLQLAVRLLTQAVKVAGPDHPHLMDFYRDQGYWGGFLYERTGDEEAFNMSVDAYAGALSEAGLQGNKRYKSRPDLLMTLGDVFMKRYQMEKTDADLQRAEELYDEAISLATFGDDNHTTCVVSLGSCLLAKFEKTKDPDVLSKAIQCCQDGIEEFEYSQSLVWTYSVLSDCYLAKYKATKSPEDLEEAFQAAQKALDKIPYHSDGLNALTKCLLAKFEQTQSLRDIEEAIAKATTAADNSQLCRPQWEESLKNVGDCLDAKYAKTKKQKDLNDCIDFHEEMVKILCLADPARAHSFHMLCGLRFERYQRGKAGQVLLQAISEGEQGASVVWPGWKNPERALLLDLLASCYGAKLARKDLAGKSLAKDLERAISCCGEALKIMGTDDPRREKTANKLKTLKVEGFYEEPPEQITS</sequence>
<gene>
    <name evidence="1" type="ORF">Z520_05109</name>
</gene>
<evidence type="ECO:0000313" key="1">
    <source>
        <dbReference type="EMBL" id="KIX99533.1"/>
    </source>
</evidence>
<protein>
    <recommendedName>
        <fullName evidence="3">MalT-like TPR region domain-containing protein</fullName>
    </recommendedName>
</protein>
<dbReference type="SUPFAM" id="SSF48452">
    <property type="entry name" value="TPR-like"/>
    <property type="match status" value="1"/>
</dbReference>
<dbReference type="GeneID" id="27710855"/>
<keyword evidence="2" id="KW-1185">Reference proteome</keyword>
<dbReference type="OrthoDB" id="9991317at2759"/>
<dbReference type="Gene3D" id="1.25.40.10">
    <property type="entry name" value="Tetratricopeptide repeat domain"/>
    <property type="match status" value="2"/>
</dbReference>
<organism evidence="1 2">
    <name type="scientific">Fonsecaea multimorphosa CBS 102226</name>
    <dbReference type="NCBI Taxonomy" id="1442371"/>
    <lineage>
        <taxon>Eukaryota</taxon>
        <taxon>Fungi</taxon>
        <taxon>Dikarya</taxon>
        <taxon>Ascomycota</taxon>
        <taxon>Pezizomycotina</taxon>
        <taxon>Eurotiomycetes</taxon>
        <taxon>Chaetothyriomycetidae</taxon>
        <taxon>Chaetothyriales</taxon>
        <taxon>Herpotrichiellaceae</taxon>
        <taxon>Fonsecaea</taxon>
    </lineage>
</organism>
<proteinExistence type="predicted"/>
<dbReference type="EMBL" id="KN848069">
    <property type="protein sequence ID" value="KIX99533.1"/>
    <property type="molecule type" value="Genomic_DNA"/>
</dbReference>
<accession>A0A0D2KS63</accession>
<dbReference type="STRING" id="1442371.A0A0D2KS63"/>
<dbReference type="InterPro" id="IPR011990">
    <property type="entry name" value="TPR-like_helical_dom_sf"/>
</dbReference>
<evidence type="ECO:0000313" key="2">
    <source>
        <dbReference type="Proteomes" id="UP000053411"/>
    </source>
</evidence>